<proteinExistence type="predicted"/>
<dbReference type="InterPro" id="IPR032675">
    <property type="entry name" value="LRR_dom_sf"/>
</dbReference>
<name>A0AAD7EX35_9AGAR</name>
<comment type="caution">
    <text evidence="1">The sequence shown here is derived from an EMBL/GenBank/DDBJ whole genome shotgun (WGS) entry which is preliminary data.</text>
</comment>
<evidence type="ECO:0008006" key="3">
    <source>
        <dbReference type="Google" id="ProtNLM"/>
    </source>
</evidence>
<evidence type="ECO:0000313" key="2">
    <source>
        <dbReference type="Proteomes" id="UP001218218"/>
    </source>
</evidence>
<organism evidence="1 2">
    <name type="scientific">Mycena albidolilacea</name>
    <dbReference type="NCBI Taxonomy" id="1033008"/>
    <lineage>
        <taxon>Eukaryota</taxon>
        <taxon>Fungi</taxon>
        <taxon>Dikarya</taxon>
        <taxon>Basidiomycota</taxon>
        <taxon>Agaricomycotina</taxon>
        <taxon>Agaricomycetes</taxon>
        <taxon>Agaricomycetidae</taxon>
        <taxon>Agaricales</taxon>
        <taxon>Marasmiineae</taxon>
        <taxon>Mycenaceae</taxon>
        <taxon>Mycena</taxon>
    </lineage>
</organism>
<evidence type="ECO:0000313" key="1">
    <source>
        <dbReference type="EMBL" id="KAJ7352470.1"/>
    </source>
</evidence>
<protein>
    <recommendedName>
        <fullName evidence="3">F-box domain-containing protein</fullName>
    </recommendedName>
</protein>
<gene>
    <name evidence="1" type="ORF">DFH08DRAFT_88231</name>
</gene>
<sequence length="376" mass="42279">MECPLPLEVVETILAQLQHDFAALKSCSFVCRSWLPSCRAHLFRHLQLRHAGRASPENWHHFLSNSPHMLSYIKELAVLCERSSWVSWDPILPALMEKLANLQQIELHGCDLPWLPARLSSAIYTLFRSPLMRRVSLRLCILPSSCFDLFGPALQNIALSDVAVEPDMTVAVEEDSRPARPKRLTIEGKTVGSVIDWLIPSLERHELEDLEHLCLKYHGDDADALQAVERLLQCAGSLKTLDISLYPAGLQSTSEICVAPSICYNRQLRELRLTHFDMDISSPTNQLPWLGSLLSQMTTQHTVQKISIDARHRPCLLSPILDHSGWAKIDEILARIAPPHLQDVHIHVGKAYGASFNRISASMPLLRAKGVLRVSM</sequence>
<accession>A0AAD7EX35</accession>
<dbReference type="SUPFAM" id="SSF52047">
    <property type="entry name" value="RNI-like"/>
    <property type="match status" value="1"/>
</dbReference>
<dbReference type="Proteomes" id="UP001218218">
    <property type="component" value="Unassembled WGS sequence"/>
</dbReference>
<dbReference type="AlphaFoldDB" id="A0AAD7EX35"/>
<keyword evidence="2" id="KW-1185">Reference proteome</keyword>
<dbReference type="Gene3D" id="3.80.10.10">
    <property type="entry name" value="Ribonuclease Inhibitor"/>
    <property type="match status" value="1"/>
</dbReference>
<dbReference type="EMBL" id="JARIHO010000012">
    <property type="protein sequence ID" value="KAJ7352470.1"/>
    <property type="molecule type" value="Genomic_DNA"/>
</dbReference>
<reference evidence="1" key="1">
    <citation type="submission" date="2023-03" db="EMBL/GenBank/DDBJ databases">
        <title>Massive genome expansion in bonnet fungi (Mycena s.s.) driven by repeated elements and novel gene families across ecological guilds.</title>
        <authorList>
            <consortium name="Lawrence Berkeley National Laboratory"/>
            <person name="Harder C.B."/>
            <person name="Miyauchi S."/>
            <person name="Viragh M."/>
            <person name="Kuo A."/>
            <person name="Thoen E."/>
            <person name="Andreopoulos B."/>
            <person name="Lu D."/>
            <person name="Skrede I."/>
            <person name="Drula E."/>
            <person name="Henrissat B."/>
            <person name="Morin E."/>
            <person name="Kohler A."/>
            <person name="Barry K."/>
            <person name="LaButti K."/>
            <person name="Morin E."/>
            <person name="Salamov A."/>
            <person name="Lipzen A."/>
            <person name="Mereny Z."/>
            <person name="Hegedus B."/>
            <person name="Baldrian P."/>
            <person name="Stursova M."/>
            <person name="Weitz H."/>
            <person name="Taylor A."/>
            <person name="Grigoriev I.V."/>
            <person name="Nagy L.G."/>
            <person name="Martin F."/>
            <person name="Kauserud H."/>
        </authorList>
    </citation>
    <scope>NUCLEOTIDE SEQUENCE</scope>
    <source>
        <strain evidence="1">CBHHK002</strain>
    </source>
</reference>